<keyword evidence="2" id="KW-1185">Reference proteome</keyword>
<dbReference type="Proteomes" id="UP000075885">
    <property type="component" value="Unassembled WGS sequence"/>
</dbReference>
<evidence type="ECO:0000313" key="1">
    <source>
        <dbReference type="EnsemblMetazoa" id="AEPI011343-PA"/>
    </source>
</evidence>
<proteinExistence type="predicted"/>
<reference evidence="2" key="1">
    <citation type="submission" date="2013-03" db="EMBL/GenBank/DDBJ databases">
        <title>The Genome Sequence of Anopheles epiroticus epiroticus2.</title>
        <authorList>
            <consortium name="The Broad Institute Genomics Platform"/>
            <person name="Neafsey D.E."/>
            <person name="Howell P."/>
            <person name="Walker B."/>
            <person name="Young S.K."/>
            <person name="Zeng Q."/>
            <person name="Gargeya S."/>
            <person name="Fitzgerald M."/>
            <person name="Haas B."/>
            <person name="Abouelleil A."/>
            <person name="Allen A.W."/>
            <person name="Alvarado L."/>
            <person name="Arachchi H.M."/>
            <person name="Berlin A.M."/>
            <person name="Chapman S.B."/>
            <person name="Gainer-Dewar J."/>
            <person name="Goldberg J."/>
            <person name="Griggs A."/>
            <person name="Gujja S."/>
            <person name="Hansen M."/>
            <person name="Howarth C."/>
            <person name="Imamovic A."/>
            <person name="Ireland A."/>
            <person name="Larimer J."/>
            <person name="McCowan C."/>
            <person name="Murphy C."/>
            <person name="Pearson M."/>
            <person name="Poon T.W."/>
            <person name="Priest M."/>
            <person name="Roberts A."/>
            <person name="Saif S."/>
            <person name="Shea T."/>
            <person name="Sisk P."/>
            <person name="Sykes S."/>
            <person name="Wortman J."/>
            <person name="Nusbaum C."/>
            <person name="Birren B."/>
        </authorList>
    </citation>
    <scope>NUCLEOTIDE SEQUENCE [LARGE SCALE GENOMIC DNA]</scope>
    <source>
        <strain evidence="2">Epiroticus2</strain>
    </source>
</reference>
<sequence length="40" mass="4496">MALVPLSRKRCVLKNMVSGYQPDTINTGFKVAFDSLKFGY</sequence>
<evidence type="ECO:0000313" key="2">
    <source>
        <dbReference type="Proteomes" id="UP000075885"/>
    </source>
</evidence>
<dbReference type="EnsemblMetazoa" id="AEPI011343-RA">
    <property type="protein sequence ID" value="AEPI011343-PA"/>
    <property type="gene ID" value="AEPI011343"/>
</dbReference>
<name>A0A182PWK6_9DIPT</name>
<organism evidence="1 2">
    <name type="scientific">Anopheles epiroticus</name>
    <dbReference type="NCBI Taxonomy" id="199890"/>
    <lineage>
        <taxon>Eukaryota</taxon>
        <taxon>Metazoa</taxon>
        <taxon>Ecdysozoa</taxon>
        <taxon>Arthropoda</taxon>
        <taxon>Hexapoda</taxon>
        <taxon>Insecta</taxon>
        <taxon>Pterygota</taxon>
        <taxon>Neoptera</taxon>
        <taxon>Endopterygota</taxon>
        <taxon>Diptera</taxon>
        <taxon>Nematocera</taxon>
        <taxon>Culicoidea</taxon>
        <taxon>Culicidae</taxon>
        <taxon>Anophelinae</taxon>
        <taxon>Anopheles</taxon>
    </lineage>
</organism>
<dbReference type="AlphaFoldDB" id="A0A182PWK6"/>
<accession>A0A182PWK6</accession>
<reference evidence="1" key="2">
    <citation type="submission" date="2020-05" db="UniProtKB">
        <authorList>
            <consortium name="EnsemblMetazoa"/>
        </authorList>
    </citation>
    <scope>IDENTIFICATION</scope>
    <source>
        <strain evidence="1">Epiroticus2</strain>
    </source>
</reference>
<protein>
    <submittedName>
        <fullName evidence="1">Uncharacterized protein</fullName>
    </submittedName>
</protein>
<dbReference type="VEuPathDB" id="VectorBase:AEPI011343"/>